<proteinExistence type="predicted"/>
<dbReference type="InterPro" id="IPR050394">
    <property type="entry name" value="Homeobox_NK-like"/>
</dbReference>
<evidence type="ECO:0000256" key="6">
    <source>
        <dbReference type="RuleBase" id="RU000682"/>
    </source>
</evidence>
<evidence type="ECO:0000256" key="1">
    <source>
        <dbReference type="ARBA" id="ARBA00004123"/>
    </source>
</evidence>
<dbReference type="STRING" id="70415.A0A5S6QMC3"/>
<feature type="compositionally biased region" description="Basic and acidic residues" evidence="7">
    <location>
        <begin position="290"/>
        <end position="302"/>
    </location>
</feature>
<feature type="DNA-binding region" description="Homeobox" evidence="5">
    <location>
        <begin position="224"/>
        <end position="283"/>
    </location>
</feature>
<dbReference type="WBParaSite" id="TMUE_2000008012.1">
    <property type="protein sequence ID" value="TMUE_2000008012.1"/>
    <property type="gene ID" value="WBGene00300128"/>
</dbReference>
<dbReference type="CDD" id="cd00086">
    <property type="entry name" value="homeodomain"/>
    <property type="match status" value="1"/>
</dbReference>
<dbReference type="PRINTS" id="PR00031">
    <property type="entry name" value="HTHREPRESSR"/>
</dbReference>
<dbReference type="InterPro" id="IPR001356">
    <property type="entry name" value="HD"/>
</dbReference>
<dbReference type="InterPro" id="IPR009057">
    <property type="entry name" value="Homeodomain-like_sf"/>
</dbReference>
<reference evidence="10" key="1">
    <citation type="submission" date="2019-12" db="UniProtKB">
        <authorList>
            <consortium name="WormBaseParasite"/>
        </authorList>
    </citation>
    <scope>IDENTIFICATION</scope>
</reference>
<dbReference type="PANTHER" id="PTHR24340:SF35">
    <property type="entry name" value="HGTX, ISOFORM C"/>
    <property type="match status" value="1"/>
</dbReference>
<evidence type="ECO:0000256" key="3">
    <source>
        <dbReference type="ARBA" id="ARBA00023155"/>
    </source>
</evidence>
<organism evidence="9 10">
    <name type="scientific">Trichuris muris</name>
    <name type="common">Mouse whipworm</name>
    <dbReference type="NCBI Taxonomy" id="70415"/>
    <lineage>
        <taxon>Eukaryota</taxon>
        <taxon>Metazoa</taxon>
        <taxon>Ecdysozoa</taxon>
        <taxon>Nematoda</taxon>
        <taxon>Enoplea</taxon>
        <taxon>Dorylaimia</taxon>
        <taxon>Trichinellida</taxon>
        <taxon>Trichuridae</taxon>
        <taxon>Trichuris</taxon>
    </lineage>
</organism>
<dbReference type="SUPFAM" id="SSF46689">
    <property type="entry name" value="Homeodomain-like"/>
    <property type="match status" value="1"/>
</dbReference>
<sequence length="316" mass="33958">MDLSTFTMPACGGGSGGRMLCPSAEPTSTVSLLPYGVSGPHGAPVRWSHSSAAAGGAVLSSVKSRRAAGDPTRPKAFSYSIQSILNECRSINGPTEASSKANGSAFIEPPPSSIDKAAVAVSLPGAHQGFASSWANANLLYSCLLPGLWYPHNTAQQQQQQQQSQQQQQQQQDPGRLLALWQQAQAQAATAAAVLSGAPTAGGSSTNGDHCVQTKDFNLTTLCRKQSRPTFTGPQIFVLEKTFEQTKYLAGVDRAKLAARLGMTESQVKVWFQNRRTKWRKQEASQMAKAKSEQDRLMRESPDWQSRLAEADYNDG</sequence>
<dbReference type="PROSITE" id="PS50071">
    <property type="entry name" value="HOMEOBOX_2"/>
    <property type="match status" value="1"/>
</dbReference>
<dbReference type="GO" id="GO:0000981">
    <property type="term" value="F:DNA-binding transcription factor activity, RNA polymerase II-specific"/>
    <property type="evidence" value="ECO:0007669"/>
    <property type="project" value="InterPro"/>
</dbReference>
<dbReference type="Proteomes" id="UP000046395">
    <property type="component" value="Unassembled WGS sequence"/>
</dbReference>
<dbReference type="InterPro" id="IPR017970">
    <property type="entry name" value="Homeobox_CS"/>
</dbReference>
<accession>A0A5S6QMC3</accession>
<dbReference type="GO" id="GO:0000978">
    <property type="term" value="F:RNA polymerase II cis-regulatory region sequence-specific DNA binding"/>
    <property type="evidence" value="ECO:0007669"/>
    <property type="project" value="TreeGrafter"/>
</dbReference>
<dbReference type="Gene3D" id="1.10.10.60">
    <property type="entry name" value="Homeodomain-like"/>
    <property type="match status" value="1"/>
</dbReference>
<dbReference type="AlphaFoldDB" id="A0A5S6QMC3"/>
<evidence type="ECO:0000256" key="5">
    <source>
        <dbReference type="PROSITE-ProRule" id="PRU00108"/>
    </source>
</evidence>
<dbReference type="InterPro" id="IPR000047">
    <property type="entry name" value="HTH_motif"/>
</dbReference>
<dbReference type="PANTHER" id="PTHR24340">
    <property type="entry name" value="HOMEOBOX PROTEIN NKX"/>
    <property type="match status" value="1"/>
</dbReference>
<keyword evidence="2 5" id="KW-0238">DNA-binding</keyword>
<feature type="region of interest" description="Disordered" evidence="7">
    <location>
        <begin position="282"/>
        <end position="316"/>
    </location>
</feature>
<keyword evidence="9" id="KW-1185">Reference proteome</keyword>
<evidence type="ECO:0000313" key="10">
    <source>
        <dbReference type="WBParaSite" id="TMUE_2000008012.1"/>
    </source>
</evidence>
<dbReference type="GO" id="GO:0005634">
    <property type="term" value="C:nucleus"/>
    <property type="evidence" value="ECO:0007669"/>
    <property type="project" value="UniProtKB-SubCell"/>
</dbReference>
<dbReference type="Pfam" id="PF00046">
    <property type="entry name" value="Homeodomain"/>
    <property type="match status" value="1"/>
</dbReference>
<dbReference type="InterPro" id="IPR020479">
    <property type="entry name" value="HD_metazoa"/>
</dbReference>
<dbReference type="GO" id="GO:0030154">
    <property type="term" value="P:cell differentiation"/>
    <property type="evidence" value="ECO:0007669"/>
    <property type="project" value="TreeGrafter"/>
</dbReference>
<dbReference type="PRINTS" id="PR00024">
    <property type="entry name" value="HOMEOBOX"/>
</dbReference>
<evidence type="ECO:0000259" key="8">
    <source>
        <dbReference type="PROSITE" id="PS50071"/>
    </source>
</evidence>
<evidence type="ECO:0000256" key="4">
    <source>
        <dbReference type="ARBA" id="ARBA00023242"/>
    </source>
</evidence>
<comment type="subcellular location">
    <subcellularLocation>
        <location evidence="1 5 6">Nucleus</location>
    </subcellularLocation>
</comment>
<name>A0A5S6QMC3_TRIMR</name>
<evidence type="ECO:0000256" key="7">
    <source>
        <dbReference type="SAM" id="MobiDB-lite"/>
    </source>
</evidence>
<dbReference type="SMART" id="SM00389">
    <property type="entry name" value="HOX"/>
    <property type="match status" value="1"/>
</dbReference>
<feature type="domain" description="Homeobox" evidence="8">
    <location>
        <begin position="222"/>
        <end position="282"/>
    </location>
</feature>
<keyword evidence="4 5" id="KW-0539">Nucleus</keyword>
<evidence type="ECO:0000256" key="2">
    <source>
        <dbReference type="ARBA" id="ARBA00023125"/>
    </source>
</evidence>
<evidence type="ECO:0000313" key="9">
    <source>
        <dbReference type="Proteomes" id="UP000046395"/>
    </source>
</evidence>
<dbReference type="PROSITE" id="PS00027">
    <property type="entry name" value="HOMEOBOX_1"/>
    <property type="match status" value="1"/>
</dbReference>
<keyword evidence="3 5" id="KW-0371">Homeobox</keyword>
<protein>
    <submittedName>
        <fullName evidence="10">Homeobox domain-containing protein</fullName>
    </submittedName>
</protein>